<proteinExistence type="predicted"/>
<accession>A0A0Q2XI42</accession>
<organism evidence="1 2">
    <name type="scientific">Mycobacterium gordonae</name>
    <dbReference type="NCBI Taxonomy" id="1778"/>
    <lineage>
        <taxon>Bacteria</taxon>
        <taxon>Bacillati</taxon>
        <taxon>Actinomycetota</taxon>
        <taxon>Actinomycetes</taxon>
        <taxon>Mycobacteriales</taxon>
        <taxon>Mycobacteriaceae</taxon>
        <taxon>Mycobacterium</taxon>
    </lineage>
</organism>
<gene>
    <name evidence="1" type="ORF">AO501_20235</name>
</gene>
<evidence type="ECO:0000313" key="2">
    <source>
        <dbReference type="Proteomes" id="UP000051677"/>
    </source>
</evidence>
<evidence type="ECO:0000313" key="1">
    <source>
        <dbReference type="EMBL" id="KQH80804.1"/>
    </source>
</evidence>
<dbReference type="EMBL" id="LKTM01000008">
    <property type="protein sequence ID" value="KQH80804.1"/>
    <property type="molecule type" value="Genomic_DNA"/>
</dbReference>
<sequence>MAETSRAHISSYAASVAAIAGAFCPNRFDNTSDTKPERFAATSAGWTTAECTASNSATIAAA</sequence>
<protein>
    <submittedName>
        <fullName evidence="1">Uncharacterized protein</fullName>
    </submittedName>
</protein>
<reference evidence="1 2" key="1">
    <citation type="submission" date="2015-10" db="EMBL/GenBank/DDBJ databases">
        <title>Mycobacterium gordonae draft genome assembly.</title>
        <authorList>
            <person name="Ustinova V."/>
            <person name="Smirnova T."/>
            <person name="Blagodatskikh K."/>
            <person name="Varlamov D."/>
            <person name="Larionova E."/>
            <person name="Chernousova L."/>
        </authorList>
    </citation>
    <scope>NUCLEOTIDE SEQUENCE [LARGE SCALE GENOMIC DNA]</scope>
    <source>
        <strain evidence="1 2">CTRI 14-8773</strain>
    </source>
</reference>
<name>A0A0Q2XI42_MYCGO</name>
<comment type="caution">
    <text evidence="1">The sequence shown here is derived from an EMBL/GenBank/DDBJ whole genome shotgun (WGS) entry which is preliminary data.</text>
</comment>
<dbReference type="AlphaFoldDB" id="A0A0Q2XI42"/>
<dbReference type="Proteomes" id="UP000051677">
    <property type="component" value="Unassembled WGS sequence"/>
</dbReference>